<feature type="binding site" evidence="11">
    <location>
        <position position="107"/>
    </location>
    <ligand>
        <name>Mg(2+)</name>
        <dbReference type="ChEBI" id="CHEBI:18420"/>
    </ligand>
</feature>
<feature type="binding site" evidence="11">
    <location>
        <begin position="418"/>
        <end position="421"/>
    </location>
    <ligand>
        <name>L-glutamine</name>
        <dbReference type="ChEBI" id="CHEBI:58359"/>
    </ligand>
</feature>
<dbReference type="NCBIfam" id="NF003792">
    <property type="entry name" value="PRK05380.1"/>
    <property type="match status" value="1"/>
</dbReference>
<feature type="binding site" evidence="11">
    <location>
        <position position="441"/>
    </location>
    <ligand>
        <name>L-glutamine</name>
        <dbReference type="ChEBI" id="CHEBI:58359"/>
    </ligand>
</feature>
<dbReference type="HOGENOM" id="CLU_011675_5_0_11"/>
<dbReference type="NCBIfam" id="TIGR00337">
    <property type="entry name" value="PyrG"/>
    <property type="match status" value="1"/>
</dbReference>
<dbReference type="FunFam" id="3.40.50.300:FF:000009">
    <property type="entry name" value="CTP synthase"/>
    <property type="match status" value="1"/>
</dbReference>
<accession>G4CYG9</accession>
<feature type="binding site" evidence="11">
    <location>
        <begin position="223"/>
        <end position="228"/>
    </location>
    <ligand>
        <name>CTP</name>
        <dbReference type="ChEBI" id="CHEBI:37563"/>
        <note>allosteric inhibitor</note>
    </ligand>
</feature>
<dbReference type="CDD" id="cd01746">
    <property type="entry name" value="GATase1_CTP_Synthase"/>
    <property type="match status" value="1"/>
</dbReference>
<protein>
    <recommendedName>
        <fullName evidence="11">CTP synthase</fullName>
        <ecNumber evidence="11">6.3.4.2</ecNumber>
    </recommendedName>
    <alternativeName>
        <fullName evidence="11">Cytidine 5'-triphosphate synthase</fullName>
    </alternativeName>
    <alternativeName>
        <fullName evidence="11">Cytidine triphosphate synthetase</fullName>
        <shortName evidence="11">CTP synthetase</shortName>
        <shortName evidence="11">CTPS</shortName>
    </alternativeName>
    <alternativeName>
        <fullName evidence="11">UTP--ammonia ligase</fullName>
    </alternativeName>
</protein>
<dbReference type="GO" id="GO:0042802">
    <property type="term" value="F:identical protein binding"/>
    <property type="evidence" value="ECO:0007669"/>
    <property type="project" value="TreeGrafter"/>
</dbReference>
<comment type="pathway">
    <text evidence="1 11">Pyrimidine metabolism; CTP biosynthesis via de novo pathway; CTP from UDP: step 2/2.</text>
</comment>
<dbReference type="InterPro" id="IPR017926">
    <property type="entry name" value="GATASE"/>
</dbReference>
<comment type="miscellaneous">
    <text evidence="11">CTPSs have evolved a hybrid strategy for distinguishing between UTP and CTP. The overlapping regions of the product feedback inhibitory and substrate sites recognize a common feature in both compounds, the triphosphate moiety. To differentiate isosteric substrate and product pyrimidine rings, an additional pocket far from the expected kinase/ligase catalytic site, specifically recognizes the cytosine and ribose portions of the product inhibitor.</text>
</comment>
<feature type="active site" evidence="11">
    <location>
        <position position="551"/>
    </location>
</feature>
<sequence>MQDRTDRLRRLSASRAVLAETLGHPLGWRSVGTDNHSSKHVFVTGGVVSSLGKGLTASSLGSLLKARGLKVTMQKLDPYLNVDPGTMNPFQHGEVFVTEDGAETDLDIGHYERFLNENLSGQANVTTGKVYSAVIAKERRGDYLGDTVQVIPHITNEIKERMLAMEEGNPDVVIHEIGGTVGDIESLPFLEAARQVRHEIGRENVFFLHVSLVPYIKPSGEMKTKPTQHSVAALREVGIQPDAIVCRSERPLGKGIKSKIALMCDVEGPAVVSCPDAPSIYLIPKVLHREGLDAYVVQKLSLFFRDVDWTTWEDLLDRVRKPRNEVTVALVGKYIDLPDAYLSVTEALRAGGFANKAKANVVWVASDSCVTPEGAAQQLKDADAICVPGGFGIRGVEGKIGAIRYAREHKVPFLGLCLGMQCAVIEVARDLAGIENAASSEFDPQTTDPVIATMAEQVDAVSGKGDLGGTMRLGAYPAKLAKDSLVAELYGTTTVSERHRHRYEVNNAYRDRLEQAGLRISGTSPDGGLAEFVELDREAHPYFVATQAHPELKSRPTHAHPLFRGLVAAAVEHAKAAAKEAPKETAKKEADK</sequence>
<dbReference type="PROSITE" id="PS51273">
    <property type="entry name" value="GATASE_TYPE_1"/>
    <property type="match status" value="1"/>
</dbReference>
<dbReference type="PANTHER" id="PTHR11550:SF0">
    <property type="entry name" value="CTP SYNTHASE-RELATED"/>
    <property type="match status" value="1"/>
</dbReference>
<keyword evidence="7 11" id="KW-0460">Magnesium</keyword>
<feature type="active site" description="Nucleophile; for glutamine hydrolysis" evidence="11">
    <location>
        <position position="417"/>
    </location>
</feature>
<dbReference type="PATRIC" id="fig|997355.3.peg.1549"/>
<keyword evidence="3 11" id="KW-0436">Ligase</keyword>
<feature type="binding site" evidence="11">
    <location>
        <position position="49"/>
    </location>
    <ligand>
        <name>CTP</name>
        <dbReference type="ChEBI" id="CHEBI:37563"/>
        <note>allosteric inhibitor</note>
    </ligand>
</feature>
<proteinExistence type="inferred from homology"/>
<comment type="catalytic activity">
    <reaction evidence="11">
        <text>UTP + NH4(+) + ATP = CTP + ADP + phosphate + 2 H(+)</text>
        <dbReference type="Rhea" id="RHEA:16597"/>
        <dbReference type="ChEBI" id="CHEBI:15378"/>
        <dbReference type="ChEBI" id="CHEBI:28938"/>
        <dbReference type="ChEBI" id="CHEBI:30616"/>
        <dbReference type="ChEBI" id="CHEBI:37563"/>
        <dbReference type="ChEBI" id="CHEBI:43474"/>
        <dbReference type="ChEBI" id="CHEBI:46398"/>
        <dbReference type="ChEBI" id="CHEBI:456216"/>
    </reaction>
</comment>
<comment type="caution">
    <text evidence="11">Lacks conserved residue(s) required for the propagation of feature annotation.</text>
</comment>
<keyword evidence="6 11" id="KW-0067">ATP-binding</keyword>
<dbReference type="Gene3D" id="3.40.50.880">
    <property type="match status" value="1"/>
</dbReference>
<evidence type="ECO:0000259" key="13">
    <source>
        <dbReference type="Pfam" id="PF06418"/>
    </source>
</evidence>
<dbReference type="GO" id="GO:0046872">
    <property type="term" value="F:metal ion binding"/>
    <property type="evidence" value="ECO:0007669"/>
    <property type="project" value="UniProtKB-KW"/>
</dbReference>
<dbReference type="EC" id="6.3.4.2" evidence="11"/>
<dbReference type="AlphaFoldDB" id="G4CYG9"/>
<dbReference type="InterPro" id="IPR027417">
    <property type="entry name" value="P-loop_NTPase"/>
</dbReference>
<dbReference type="PANTHER" id="PTHR11550">
    <property type="entry name" value="CTP SYNTHASE"/>
    <property type="match status" value="1"/>
</dbReference>
<evidence type="ECO:0000313" key="14">
    <source>
        <dbReference type="EMBL" id="EGY77380.1"/>
    </source>
</evidence>
<evidence type="ECO:0000313" key="15">
    <source>
        <dbReference type="Proteomes" id="UP000005332"/>
    </source>
</evidence>
<feature type="binding site" evidence="11">
    <location>
        <position position="107"/>
    </location>
    <ligand>
        <name>ATP</name>
        <dbReference type="ChEBI" id="CHEBI:30616"/>
    </ligand>
</feature>
<gene>
    <name evidence="11 14" type="primary">pyrG</name>
    <name evidence="14" type="ORF">HMPREF9153_1576</name>
</gene>
<dbReference type="Pfam" id="PF06418">
    <property type="entry name" value="CTP_synth_N"/>
    <property type="match status" value="1"/>
</dbReference>
<keyword evidence="9 11" id="KW-0665">Pyrimidine biosynthesis</keyword>
<dbReference type="InterPro" id="IPR029062">
    <property type="entry name" value="Class_I_gatase-like"/>
</dbReference>
<feature type="binding site" evidence="11">
    <location>
        <position position="259"/>
    </location>
    <ligand>
        <name>UTP</name>
        <dbReference type="ChEBI" id="CHEBI:46398"/>
    </ligand>
</feature>
<feature type="binding site" evidence="11">
    <location>
        <position position="49"/>
    </location>
    <ligand>
        <name>UTP</name>
        <dbReference type="ChEBI" id="CHEBI:46398"/>
    </ligand>
</feature>
<keyword evidence="15" id="KW-1185">Reference proteome</keyword>
<organism evidence="14 15">
    <name type="scientific">Cutibacterium avidum ATCC 25577</name>
    <dbReference type="NCBI Taxonomy" id="997355"/>
    <lineage>
        <taxon>Bacteria</taxon>
        <taxon>Bacillati</taxon>
        <taxon>Actinomycetota</taxon>
        <taxon>Actinomycetes</taxon>
        <taxon>Propionibacteriales</taxon>
        <taxon>Propionibacteriaceae</taxon>
        <taxon>Cutibacterium</taxon>
    </lineage>
</organism>
<dbReference type="GO" id="GO:0004359">
    <property type="term" value="F:glutaminase activity"/>
    <property type="evidence" value="ECO:0007669"/>
    <property type="project" value="RHEA"/>
</dbReference>
<feature type="binding site" evidence="11">
    <location>
        <begin position="50"/>
        <end position="55"/>
    </location>
    <ligand>
        <name>ATP</name>
        <dbReference type="ChEBI" id="CHEBI:30616"/>
    </ligand>
</feature>
<feature type="domain" description="Glutamine amidotransferase" evidence="12">
    <location>
        <begin position="337"/>
        <end position="567"/>
    </location>
</feature>
<dbReference type="GO" id="GO:0005829">
    <property type="term" value="C:cytosol"/>
    <property type="evidence" value="ECO:0007669"/>
    <property type="project" value="TreeGrafter"/>
</dbReference>
<feature type="active site" evidence="11">
    <location>
        <position position="549"/>
    </location>
</feature>
<comment type="activity regulation">
    <text evidence="11">Allosterically activated by GTP, when glutamine is the substrate; GTP has no effect on the reaction when ammonia is the substrate. The allosteric effector GTP functions by stabilizing the protein conformation that binds the tetrahedral intermediate(s) formed during glutamine hydrolysis. Inhibited by the product CTP, via allosteric rather than competitive inhibition.</text>
</comment>
<dbReference type="HAMAP" id="MF_01227">
    <property type="entry name" value="PyrG"/>
    <property type="match status" value="1"/>
</dbReference>
<dbReference type="GO" id="GO:0005524">
    <property type="term" value="F:ATP binding"/>
    <property type="evidence" value="ECO:0007669"/>
    <property type="project" value="UniProtKB-KW"/>
</dbReference>
<dbReference type="GO" id="GO:0003883">
    <property type="term" value="F:CTP synthase activity"/>
    <property type="evidence" value="ECO:0007669"/>
    <property type="project" value="UniProtKB-UniRule"/>
</dbReference>
<dbReference type="InterPro" id="IPR017456">
    <property type="entry name" value="CTP_synthase_N"/>
</dbReference>
<dbReference type="SUPFAM" id="SSF52317">
    <property type="entry name" value="Class I glutamine amidotransferase-like"/>
    <property type="match status" value="1"/>
</dbReference>
<comment type="subunit">
    <text evidence="11">Homotetramer.</text>
</comment>
<dbReference type="Pfam" id="PF00117">
    <property type="entry name" value="GATase"/>
    <property type="match status" value="1"/>
</dbReference>
<feature type="binding site" evidence="11">
    <location>
        <begin position="223"/>
        <end position="228"/>
    </location>
    <ligand>
        <name>UTP</name>
        <dbReference type="ChEBI" id="CHEBI:46398"/>
    </ligand>
</feature>
<evidence type="ECO:0000256" key="1">
    <source>
        <dbReference type="ARBA" id="ARBA00005171"/>
    </source>
</evidence>
<feature type="binding site" evidence="11">
    <location>
        <position position="502"/>
    </location>
    <ligand>
        <name>L-glutamine</name>
        <dbReference type="ChEBI" id="CHEBI:58359"/>
    </ligand>
</feature>
<keyword evidence="5 11" id="KW-0547">Nucleotide-binding</keyword>
<dbReference type="UniPathway" id="UPA00159">
    <property type="reaction ID" value="UER00277"/>
</dbReference>
<dbReference type="GO" id="GO:0044210">
    <property type="term" value="P:'de novo' CTP biosynthetic process"/>
    <property type="evidence" value="ECO:0007669"/>
    <property type="project" value="UniProtKB-UniRule"/>
</dbReference>
<comment type="catalytic activity">
    <reaction evidence="10 11">
        <text>UTP + L-glutamine + ATP + H2O = CTP + L-glutamate + ADP + phosphate + 2 H(+)</text>
        <dbReference type="Rhea" id="RHEA:26426"/>
        <dbReference type="ChEBI" id="CHEBI:15377"/>
        <dbReference type="ChEBI" id="CHEBI:15378"/>
        <dbReference type="ChEBI" id="CHEBI:29985"/>
        <dbReference type="ChEBI" id="CHEBI:30616"/>
        <dbReference type="ChEBI" id="CHEBI:37563"/>
        <dbReference type="ChEBI" id="CHEBI:43474"/>
        <dbReference type="ChEBI" id="CHEBI:46398"/>
        <dbReference type="ChEBI" id="CHEBI:58359"/>
        <dbReference type="ChEBI" id="CHEBI:456216"/>
        <dbReference type="EC" id="6.3.4.2"/>
    </reaction>
</comment>
<dbReference type="InterPro" id="IPR004468">
    <property type="entry name" value="CTP_synthase"/>
</dbReference>
<evidence type="ECO:0000256" key="9">
    <source>
        <dbReference type="ARBA" id="ARBA00022975"/>
    </source>
</evidence>
<name>G4CYG9_9ACTN</name>
<evidence type="ECO:0000256" key="8">
    <source>
        <dbReference type="ARBA" id="ARBA00022962"/>
    </source>
</evidence>
<dbReference type="SUPFAM" id="SSF52540">
    <property type="entry name" value="P-loop containing nucleoside triphosphate hydrolases"/>
    <property type="match status" value="1"/>
</dbReference>
<evidence type="ECO:0000256" key="5">
    <source>
        <dbReference type="ARBA" id="ARBA00022741"/>
    </source>
</evidence>
<dbReference type="FunFam" id="3.40.50.880:FF:000002">
    <property type="entry name" value="CTP synthase"/>
    <property type="match status" value="1"/>
</dbReference>
<dbReference type="InterPro" id="IPR033828">
    <property type="entry name" value="GATase1_CTP_Synthase"/>
</dbReference>
<feature type="binding site" evidence="11">
    <location>
        <position position="277"/>
    </location>
    <ligand>
        <name>ATP</name>
        <dbReference type="ChEBI" id="CHEBI:30616"/>
    </ligand>
</feature>
<feature type="binding site" evidence="11">
    <location>
        <position position="259"/>
    </location>
    <ligand>
        <name>CTP</name>
        <dbReference type="ChEBI" id="CHEBI:37563"/>
        <note>allosteric inhibitor</note>
    </ligand>
</feature>
<comment type="catalytic activity">
    <reaction evidence="11">
        <text>L-glutamine + H2O = L-glutamate + NH4(+)</text>
        <dbReference type="Rhea" id="RHEA:15889"/>
        <dbReference type="ChEBI" id="CHEBI:15377"/>
        <dbReference type="ChEBI" id="CHEBI:28938"/>
        <dbReference type="ChEBI" id="CHEBI:29985"/>
        <dbReference type="ChEBI" id="CHEBI:58359"/>
    </reaction>
</comment>
<evidence type="ECO:0000256" key="11">
    <source>
        <dbReference type="HAMAP-Rule" id="MF_01227"/>
    </source>
</evidence>
<dbReference type="Gene3D" id="3.40.50.300">
    <property type="entry name" value="P-loop containing nucleotide triphosphate hydrolases"/>
    <property type="match status" value="1"/>
</dbReference>
<reference evidence="14 15" key="1">
    <citation type="submission" date="2011-06" db="EMBL/GenBank/DDBJ databases">
        <authorList>
            <person name="Muzny D."/>
            <person name="Qin X."/>
            <person name="Deng J."/>
            <person name="Jiang H."/>
            <person name="Liu Y."/>
            <person name="Qu J."/>
            <person name="Song X.-Z."/>
            <person name="Zhang L."/>
            <person name="Thornton R."/>
            <person name="Coyle M."/>
            <person name="Francisco L."/>
            <person name="Jackson L."/>
            <person name="Javaid M."/>
            <person name="Korchina V."/>
            <person name="Kovar C."/>
            <person name="Mata R."/>
            <person name="Mathew T."/>
            <person name="Ngo R."/>
            <person name="Nguyen L."/>
            <person name="Nguyen N."/>
            <person name="Okwuonu G."/>
            <person name="Ongeri F."/>
            <person name="Pham C."/>
            <person name="Simmons D."/>
            <person name="Wilczek-Boney K."/>
            <person name="Hale W."/>
            <person name="Jakkamsetti A."/>
            <person name="Pham P."/>
            <person name="Ruth R."/>
            <person name="San Lucas F."/>
            <person name="Warren J."/>
            <person name="Zhang J."/>
            <person name="Zhao Z."/>
            <person name="Zhou C."/>
            <person name="Zhu D."/>
            <person name="Lee S."/>
            <person name="Bess C."/>
            <person name="Blankenburg K."/>
            <person name="Forbes L."/>
            <person name="Fu Q."/>
            <person name="Gubbala S."/>
            <person name="Hirani K."/>
            <person name="Jayaseelan J.C."/>
            <person name="Lara F."/>
            <person name="Munidasa M."/>
            <person name="Palculict T."/>
            <person name="Patil S."/>
            <person name="Pu L.-L."/>
            <person name="Saada N."/>
            <person name="Tang L."/>
            <person name="Weissenberger G."/>
            <person name="Zhu Y."/>
            <person name="Hemphill L."/>
            <person name="Shang Y."/>
            <person name="Youmans B."/>
            <person name="Ayvaz T."/>
            <person name="Ross M."/>
            <person name="Santibanez J."/>
            <person name="Aqrawi P."/>
            <person name="Gross S."/>
            <person name="Joshi V."/>
            <person name="Fowler G."/>
            <person name="Nazareth L."/>
            <person name="Reid J."/>
            <person name="Worley K."/>
            <person name="Petrosino J."/>
            <person name="Highlander S."/>
            <person name="Gibbs R."/>
        </authorList>
    </citation>
    <scope>NUCLEOTIDE SEQUENCE [LARGE SCALE GENOMIC DNA]</scope>
    <source>
        <strain evidence="14 15">ATCC 25577</strain>
    </source>
</reference>
<keyword evidence="4 11" id="KW-0479">Metal-binding</keyword>
<evidence type="ECO:0000256" key="2">
    <source>
        <dbReference type="ARBA" id="ARBA00007533"/>
    </source>
</evidence>
<evidence type="ECO:0000256" key="6">
    <source>
        <dbReference type="ARBA" id="ARBA00022840"/>
    </source>
</evidence>
<evidence type="ECO:0000256" key="10">
    <source>
        <dbReference type="ARBA" id="ARBA00047781"/>
    </source>
</evidence>
<evidence type="ECO:0000256" key="3">
    <source>
        <dbReference type="ARBA" id="ARBA00022598"/>
    </source>
</evidence>
<dbReference type="CDD" id="cd03113">
    <property type="entry name" value="CTPS_N"/>
    <property type="match status" value="1"/>
</dbReference>
<feature type="domain" description="CTP synthase N-terminal" evidence="13">
    <location>
        <begin position="39"/>
        <end position="302"/>
    </location>
</feature>
<dbReference type="EMBL" id="AGBA01000014">
    <property type="protein sequence ID" value="EGY77380.1"/>
    <property type="molecule type" value="Genomic_DNA"/>
</dbReference>
<evidence type="ECO:0000256" key="7">
    <source>
        <dbReference type="ARBA" id="ARBA00022842"/>
    </source>
</evidence>
<evidence type="ECO:0000256" key="4">
    <source>
        <dbReference type="ARBA" id="ARBA00022723"/>
    </source>
</evidence>
<feature type="binding site" evidence="11">
    <location>
        <position position="176"/>
    </location>
    <ligand>
        <name>Mg(2+)</name>
        <dbReference type="ChEBI" id="CHEBI:18420"/>
    </ligand>
</feature>
<feature type="binding site" evidence="11">
    <location>
        <begin position="183"/>
        <end position="185"/>
    </location>
    <ligand>
        <name>CTP</name>
        <dbReference type="ChEBI" id="CHEBI:37563"/>
        <note>allosteric inhibitor</note>
    </ligand>
</feature>
<evidence type="ECO:0000259" key="12">
    <source>
        <dbReference type="Pfam" id="PF00117"/>
    </source>
</evidence>
<comment type="similarity">
    <text evidence="2 11">Belongs to the CTP synthase family.</text>
</comment>
<feature type="region of interest" description="Amidoligase domain" evidence="11">
    <location>
        <begin position="1"/>
        <end position="302"/>
    </location>
</feature>
<dbReference type="Proteomes" id="UP000005332">
    <property type="component" value="Unassembled WGS sequence"/>
</dbReference>
<comment type="function">
    <text evidence="11">Catalyzes the ATP-dependent amination of UTP to CTP with either L-glutamine or ammonia as the source of nitrogen. Regulates intracellular CTP levels through interactions with the four ribonucleotide triphosphates.</text>
</comment>
<feature type="binding site" evidence="11">
    <location>
        <position position="390"/>
    </location>
    <ligand>
        <name>L-glutamine</name>
        <dbReference type="ChEBI" id="CHEBI:58359"/>
    </ligand>
</feature>
<dbReference type="GO" id="GO:0097268">
    <property type="term" value="C:cytoophidium"/>
    <property type="evidence" value="ECO:0007669"/>
    <property type="project" value="UniProtKB-ARBA"/>
</dbReference>
<dbReference type="GO" id="GO:0019856">
    <property type="term" value="P:pyrimidine nucleobase biosynthetic process"/>
    <property type="evidence" value="ECO:0007669"/>
    <property type="project" value="TreeGrafter"/>
</dbReference>
<comment type="caution">
    <text evidence="14">The sequence shown here is derived from an EMBL/GenBank/DDBJ whole genome shotgun (WGS) entry which is preliminary data.</text>
</comment>
<keyword evidence="8 11" id="KW-0315">Glutamine amidotransferase</keyword>